<dbReference type="EMBL" id="BTGB01000009">
    <property type="protein sequence ID" value="GMM47771.1"/>
    <property type="molecule type" value="Genomic_DNA"/>
</dbReference>
<dbReference type="Proteomes" id="UP001378960">
    <property type="component" value="Unassembled WGS sequence"/>
</dbReference>
<sequence length="1195" mass="136511">MTIYVASLFLPYTVQFELLNIGSADFATDETLADYFEPIKADKQSELNETNPTLLKNHENEHNNDVSIIEYLSNDVSKSNSSVNQINDTMNISNINHDDIDDLDSIASTESDTYYEEKLTKTHSLQHHQNHHHPHPHHSLNTNSHSHSSFHLQSQYSHLLGSNNEESISVEDFFFNNPNKATMPLSNTTSLDDVKSLSKSVQSLYQEKLEGKVTDHSPLNESFRSISSYSPVSLNSSTIVKPKSIIKTTESQQTLVTDIHKGETQPKLSSMRIRRSFNNPSLRNLKTSSIITLDDKLNNLSNKNKNDNDEHDDNEHAVDDDTSDDIHVSNLREYQPDRISEDFTKLMNSEEGGFYGILSDCDKVVPFGGFSRPHKFSTDKNSLFRNAKWEVVDFKKGNMSLINSVQLAQKDGVEKFKWVGTTSVASDIIPNDIKENISNELKDNYDSEVVFLDDEIFQGHYQSFCKQILWPIFHYQIPDNPNSNAFENKSWKYYEMANQIFADKIAKDYKDGDTVWIHDYHLMLVPSMLRKLIPHVKIGFFLHISFPSSEVFRCLAQRKKILEGMLGADCITFQNEEYMAHFLQCSNRLLLADFNEYGVFYKDHLTVVSYNPIGLDFNELNNQLQSSVVANWKNLISKRWSNKKLIVSRDKIDKIRGLKEKLLAYERFLNDHPEYINDTILILICINGGTSDDEYKNEVLSIVERINSRTKNISTDQPIILLNRDIEFEQYIALLAKANLFIVSTLREGMNLTCHEFICATQKLHSPLILSEFVGSAFVLNNGPFISNPYNIKQVSQQIYDCLNMNESEKTERWSNTFQDVLKNDSKTWVKKCLEDINLAYENLNFAQTFTVLEPLTKEKYDNGFINENEDGKKLYILNLDDITAKLEIHGQVINSLQQQLIDKTLYKLSSDPNNDVFIFSLFQRSELLRMYRRLPAVGLIAENGGLIKLPRSNKWFTVIEESEKEWIPSVVEILNSFCERLPGSYIEVEECTVIFHTDNSSNIDKDYRNGLIGDLITHINELFSKDYNIHASISKGLLVIKEMNLINKSLVCISQQTINNENITQLQLNESFSSTTPVFQTTMDRSNSSSHVSSPILTGIPMQIATSTSSLNLDSIMSSLSPLSEGYKPYKHFFIAGSNTRIDEELYTFFNTLVENNDSNDGNVISVCVGKSGKQRISAKYSLKGINNLMTLLD</sequence>
<organism evidence="2 3">
    <name type="scientific">Pichia kluyveri</name>
    <name type="common">Yeast</name>
    <dbReference type="NCBI Taxonomy" id="36015"/>
    <lineage>
        <taxon>Eukaryota</taxon>
        <taxon>Fungi</taxon>
        <taxon>Dikarya</taxon>
        <taxon>Ascomycota</taxon>
        <taxon>Saccharomycotina</taxon>
        <taxon>Pichiomycetes</taxon>
        <taxon>Pichiales</taxon>
        <taxon>Pichiaceae</taxon>
        <taxon>Pichia</taxon>
    </lineage>
</organism>
<dbReference type="PANTHER" id="PTHR10788:SF15">
    <property type="entry name" value="TREHALOSE SYNTHASE COMPLEX REGULATORY SUBUNIT TPS3-RELATED"/>
    <property type="match status" value="1"/>
</dbReference>
<dbReference type="CDD" id="cd03788">
    <property type="entry name" value="GT20_TPS"/>
    <property type="match status" value="1"/>
</dbReference>
<gene>
    <name evidence="2" type="ORF">DAPK24_043690</name>
</gene>
<name>A0AAV5RAY6_PICKL</name>
<feature type="region of interest" description="Disordered" evidence="1">
    <location>
        <begin position="302"/>
        <end position="327"/>
    </location>
</feature>
<dbReference type="InterPro" id="IPR001830">
    <property type="entry name" value="Glyco_trans_20"/>
</dbReference>
<protein>
    <submittedName>
        <fullName evidence="2">Trehalose 6-phosphate synthase/phosphatase complex subunit</fullName>
    </submittedName>
</protein>
<dbReference type="GO" id="GO:0005992">
    <property type="term" value="P:trehalose biosynthetic process"/>
    <property type="evidence" value="ECO:0007669"/>
    <property type="project" value="InterPro"/>
</dbReference>
<dbReference type="GO" id="GO:0004805">
    <property type="term" value="F:trehalose-phosphatase activity"/>
    <property type="evidence" value="ECO:0007669"/>
    <property type="project" value="TreeGrafter"/>
</dbReference>
<dbReference type="Pfam" id="PF02358">
    <property type="entry name" value="Trehalose_PPase"/>
    <property type="match status" value="1"/>
</dbReference>
<dbReference type="SUPFAM" id="SSF53756">
    <property type="entry name" value="UDP-Glycosyltransferase/glycogen phosphorylase"/>
    <property type="match status" value="1"/>
</dbReference>
<reference evidence="2 3" key="1">
    <citation type="journal article" date="2023" name="Elife">
        <title>Identification of key yeast species and microbe-microbe interactions impacting larval growth of Drosophila in the wild.</title>
        <authorList>
            <person name="Mure A."/>
            <person name="Sugiura Y."/>
            <person name="Maeda R."/>
            <person name="Honda K."/>
            <person name="Sakurai N."/>
            <person name="Takahashi Y."/>
            <person name="Watada M."/>
            <person name="Katoh T."/>
            <person name="Gotoh A."/>
            <person name="Gotoh Y."/>
            <person name="Taniguchi I."/>
            <person name="Nakamura K."/>
            <person name="Hayashi T."/>
            <person name="Katayama T."/>
            <person name="Uemura T."/>
            <person name="Hattori Y."/>
        </authorList>
    </citation>
    <scope>NUCLEOTIDE SEQUENCE [LARGE SCALE GENOMIC DNA]</scope>
    <source>
        <strain evidence="2 3">PK-24</strain>
    </source>
</reference>
<feature type="compositionally biased region" description="Basic and acidic residues" evidence="1">
    <location>
        <begin position="304"/>
        <end position="327"/>
    </location>
</feature>
<evidence type="ECO:0000313" key="2">
    <source>
        <dbReference type="EMBL" id="GMM47771.1"/>
    </source>
</evidence>
<dbReference type="Pfam" id="PF00982">
    <property type="entry name" value="Glyco_transf_20"/>
    <property type="match status" value="1"/>
</dbReference>
<accession>A0AAV5RAY6</accession>
<feature type="compositionally biased region" description="Basic residues" evidence="1">
    <location>
        <begin position="124"/>
        <end position="138"/>
    </location>
</feature>
<dbReference type="GO" id="GO:0005829">
    <property type="term" value="C:cytosol"/>
    <property type="evidence" value="ECO:0007669"/>
    <property type="project" value="TreeGrafter"/>
</dbReference>
<feature type="compositionally biased region" description="Low complexity" evidence="1">
    <location>
        <begin position="139"/>
        <end position="153"/>
    </location>
</feature>
<dbReference type="Gene3D" id="3.40.50.2000">
    <property type="entry name" value="Glycogen Phosphorylase B"/>
    <property type="match status" value="2"/>
</dbReference>
<dbReference type="GO" id="GO:0005946">
    <property type="term" value="C:alpha,alpha-trehalose-phosphate synthase complex (UDP-forming)"/>
    <property type="evidence" value="ECO:0007669"/>
    <property type="project" value="TreeGrafter"/>
</dbReference>
<dbReference type="InterPro" id="IPR003337">
    <property type="entry name" value="Trehalose_PPase"/>
</dbReference>
<comment type="caution">
    <text evidence="2">The sequence shown here is derived from an EMBL/GenBank/DDBJ whole genome shotgun (WGS) entry which is preliminary data.</text>
</comment>
<proteinExistence type="predicted"/>
<dbReference type="GO" id="GO:0003825">
    <property type="term" value="F:alpha,alpha-trehalose-phosphate synthase (UDP-forming) activity"/>
    <property type="evidence" value="ECO:0007669"/>
    <property type="project" value="TreeGrafter"/>
</dbReference>
<dbReference type="AlphaFoldDB" id="A0AAV5RAY6"/>
<evidence type="ECO:0000313" key="3">
    <source>
        <dbReference type="Proteomes" id="UP001378960"/>
    </source>
</evidence>
<keyword evidence="3" id="KW-1185">Reference proteome</keyword>
<feature type="region of interest" description="Disordered" evidence="1">
    <location>
        <begin position="121"/>
        <end position="153"/>
    </location>
</feature>
<evidence type="ECO:0000256" key="1">
    <source>
        <dbReference type="SAM" id="MobiDB-lite"/>
    </source>
</evidence>
<dbReference type="PANTHER" id="PTHR10788">
    <property type="entry name" value="TREHALOSE-6-PHOSPHATE SYNTHASE"/>
    <property type="match status" value="1"/>
</dbReference>